<dbReference type="EMBL" id="LT934113">
    <property type="protein sequence ID" value="VAH25773.1"/>
    <property type="molecule type" value="Genomic_DNA"/>
</dbReference>
<proteinExistence type="predicted"/>
<evidence type="ECO:0000256" key="1">
    <source>
        <dbReference type="SAM" id="MobiDB-lite"/>
    </source>
</evidence>
<dbReference type="AlphaFoldDB" id="A0A9R1R2H5"/>
<evidence type="ECO:0000313" key="2">
    <source>
        <dbReference type="EMBL" id="VAH25773.1"/>
    </source>
</evidence>
<dbReference type="Proteomes" id="UP000324705">
    <property type="component" value="Chromosome 2A"/>
</dbReference>
<dbReference type="PANTHER" id="PTHR34835:SF63">
    <property type="entry name" value="AMINOTRANSFERASE-LIKE PLANT MOBILE DOMAIN-CONTAINING PROTEIN"/>
    <property type="match status" value="1"/>
</dbReference>
<name>A0A9R1R2H5_TRITD</name>
<feature type="region of interest" description="Disordered" evidence="1">
    <location>
        <begin position="1"/>
        <end position="72"/>
    </location>
</feature>
<accession>A0A9R1R2H5</accession>
<evidence type="ECO:0008006" key="4">
    <source>
        <dbReference type="Google" id="ProtNLM"/>
    </source>
</evidence>
<dbReference type="Gramene" id="TRITD2Av1G019220.3">
    <property type="protein sequence ID" value="TRITD2Av1G019220.3"/>
    <property type="gene ID" value="TRITD2Av1G019220"/>
</dbReference>
<organism evidence="2 3">
    <name type="scientific">Triticum turgidum subsp. durum</name>
    <name type="common">Durum wheat</name>
    <name type="synonym">Triticum durum</name>
    <dbReference type="NCBI Taxonomy" id="4567"/>
    <lineage>
        <taxon>Eukaryota</taxon>
        <taxon>Viridiplantae</taxon>
        <taxon>Streptophyta</taxon>
        <taxon>Embryophyta</taxon>
        <taxon>Tracheophyta</taxon>
        <taxon>Spermatophyta</taxon>
        <taxon>Magnoliopsida</taxon>
        <taxon>Liliopsida</taxon>
        <taxon>Poales</taxon>
        <taxon>Poaceae</taxon>
        <taxon>BOP clade</taxon>
        <taxon>Pooideae</taxon>
        <taxon>Triticodae</taxon>
        <taxon>Triticeae</taxon>
        <taxon>Triticinae</taxon>
        <taxon>Triticum</taxon>
    </lineage>
</organism>
<feature type="region of interest" description="Disordered" evidence="1">
    <location>
        <begin position="493"/>
        <end position="523"/>
    </location>
</feature>
<reference evidence="2 3" key="1">
    <citation type="submission" date="2017-09" db="EMBL/GenBank/DDBJ databases">
        <authorList>
            <consortium name="International Durum Wheat Genome Sequencing Consortium (IDWGSC)"/>
            <person name="Milanesi L."/>
        </authorList>
    </citation>
    <scope>NUCLEOTIDE SEQUENCE [LARGE SCALE GENOMIC DNA]</scope>
    <source>
        <strain evidence="3">cv. Svevo</strain>
    </source>
</reference>
<dbReference type="PANTHER" id="PTHR34835">
    <property type="entry name" value="OS07G0283600 PROTEIN-RELATED"/>
    <property type="match status" value="1"/>
</dbReference>
<gene>
    <name evidence="2" type="ORF">TRITD_2Av1G019220</name>
</gene>
<feature type="compositionally biased region" description="Basic residues" evidence="1">
    <location>
        <begin position="493"/>
        <end position="507"/>
    </location>
</feature>
<feature type="compositionally biased region" description="Basic and acidic residues" evidence="1">
    <location>
        <begin position="1"/>
        <end position="10"/>
    </location>
</feature>
<evidence type="ECO:0000313" key="3">
    <source>
        <dbReference type="Proteomes" id="UP000324705"/>
    </source>
</evidence>
<sequence>MADRNREIRNLRTMNKKMVSGSSSSDYKQSDEESSEGFDVYPTQHIGTPEELESDGARKGKKKASQNPINSRSSIKKMKALIDGLSKEKKALVGEMGFEGLLELPAIIKANRQQSMWLMSKVDEKASAIIIDAGRDLPFDDGDVGKVLGVPSVGSPVNKNALPHVAGTVREILGIGNGEKKITPIVNIVKIRYGRAMTKAEADKFKVAFAICAMTFLLAPPLKHNYFMTDYWNALHIPDMIQMFNWGRYIREELLSSAGRVKSELLGGKLKSNLTGCTFFLQVFYLDNLEREDKNLPHDVFPRCKEYSQKTISDVIDEDITTGKDAEIVVYGDLLPRHPGTICYSRNTMATAAQKTTDGYGIGCSTEGIGGDKVFTDFAGIIINKVEQYSNKCKRAVNEASRKGARLNKGHAEGWDDIVNDTNGLILSETEKIIADINQITDAMRARKQRPNYSTQADVQGVQGDAENALSIESAEGASANVEPLAKSKLGVKRKKVVTSRRHTPKRARIESSEESEGAQEEANKAIDDLIEAADEYSRLHSGIVGNATGLLDNTTGNNLEMSVVCGAARNEVICSPKIATGTDEAAENQKDGVENNRLSIVPSGQDEDLGGCLSIDPPEMHGKFKVVMSGLRKTDLMNAFTAVSTSNDVSVASANITPGSAATKMQTPEDSGMQIVATPAPNQVFAGTSSRTSPVSLNRQMSAVELDIREEIEEAAINLNVTMSQGSFSTQPQPKRVVRPGKYARSPFVMGYDPPTRAPANVVQIYKLFYRENANKLKDMWIISTNPKYMDISEERLREMLRDGGEVDSVLMTLVMRRYQQMDAVFAAAKGEGCWRHWLEPDFVNHVSRGDNISKLRYIKDMFVGPHITYEVHKCTEVVLPVKFDFKWSTYIWDCPRAKIFVLDPTMNNGDESDKVIQLRHRKVADELHKAIEICIKSFFSGWEPDMRSWNTCFPRGLATGICRK</sequence>
<keyword evidence="3" id="KW-1185">Reference proteome</keyword>
<protein>
    <recommendedName>
        <fullName evidence="4">Ubiquitin-like protease family profile domain-containing protein</fullName>
    </recommendedName>
</protein>